<dbReference type="EMBL" id="UINC01031890">
    <property type="protein sequence ID" value="SVB18646.1"/>
    <property type="molecule type" value="Genomic_DNA"/>
</dbReference>
<proteinExistence type="predicted"/>
<dbReference type="AlphaFoldDB" id="A0A382BXW0"/>
<evidence type="ECO:0008006" key="2">
    <source>
        <dbReference type="Google" id="ProtNLM"/>
    </source>
</evidence>
<evidence type="ECO:0000313" key="1">
    <source>
        <dbReference type="EMBL" id="SVB18646.1"/>
    </source>
</evidence>
<organism evidence="1">
    <name type="scientific">marine metagenome</name>
    <dbReference type="NCBI Taxonomy" id="408172"/>
    <lineage>
        <taxon>unclassified sequences</taxon>
        <taxon>metagenomes</taxon>
        <taxon>ecological metagenomes</taxon>
    </lineage>
</organism>
<name>A0A382BXW0_9ZZZZ</name>
<accession>A0A382BXW0</accession>
<gene>
    <name evidence="1" type="ORF">METZ01_LOCUS171500</name>
</gene>
<sequence>MNYRKPTVFISYDIENDSDLKDALLEESEKPGSLFEVHGISNAGDHTSEKWTIDTRSKIDAADKHVVILGTSTYSDPRVAREVGLGMECNKLLLQFRIPGTNPKPMPLQKWNYVYMWEEKAFIQAFRPIELLDH</sequence>
<protein>
    <recommendedName>
        <fullName evidence="2">Thoeris protein ThsB TIR-like domain-containing protein</fullName>
    </recommendedName>
</protein>
<reference evidence="1" key="1">
    <citation type="submission" date="2018-05" db="EMBL/GenBank/DDBJ databases">
        <authorList>
            <person name="Lanie J.A."/>
            <person name="Ng W.-L."/>
            <person name="Kazmierczak K.M."/>
            <person name="Andrzejewski T.M."/>
            <person name="Davidsen T.M."/>
            <person name="Wayne K.J."/>
            <person name="Tettelin H."/>
            <person name="Glass J.I."/>
            <person name="Rusch D."/>
            <person name="Podicherti R."/>
            <person name="Tsui H.-C.T."/>
            <person name="Winkler M.E."/>
        </authorList>
    </citation>
    <scope>NUCLEOTIDE SEQUENCE</scope>
</reference>